<dbReference type="EMBL" id="JAKLWS010000019">
    <property type="protein sequence ID" value="MCG2589695.1"/>
    <property type="molecule type" value="Genomic_DNA"/>
</dbReference>
<evidence type="ECO:0000259" key="9">
    <source>
        <dbReference type="Pfam" id="PF00933"/>
    </source>
</evidence>
<dbReference type="PANTHER" id="PTHR30620:SF16">
    <property type="entry name" value="LYSOSOMAL BETA GLUCOSIDASE"/>
    <property type="match status" value="1"/>
</dbReference>
<dbReference type="Pfam" id="PF01915">
    <property type="entry name" value="Glyco_hydro_3_C"/>
    <property type="match status" value="1"/>
</dbReference>
<proteinExistence type="inferred from homology"/>
<dbReference type="InterPro" id="IPR001764">
    <property type="entry name" value="Glyco_hydro_3_N"/>
</dbReference>
<name>A0ABS9KFV9_9BACT</name>
<dbReference type="Pfam" id="PF00933">
    <property type="entry name" value="Glyco_hydro_3"/>
    <property type="match status" value="1"/>
</dbReference>
<dbReference type="GO" id="GO:0016787">
    <property type="term" value="F:hydrolase activity"/>
    <property type="evidence" value="ECO:0007669"/>
    <property type="project" value="UniProtKB-KW"/>
</dbReference>
<feature type="domain" description="Glycoside hydrolase family 3 N-terminal" evidence="9">
    <location>
        <begin position="144"/>
        <end position="414"/>
    </location>
</feature>
<feature type="domain" description="Glycoside hydrolase family 3 C-terminal" evidence="10">
    <location>
        <begin position="525"/>
        <end position="759"/>
    </location>
</feature>
<protein>
    <recommendedName>
        <fullName evidence="3">beta-glucosidase</fullName>
        <ecNumber evidence="3">3.2.1.21</ecNumber>
    </recommendedName>
</protein>
<feature type="region of interest" description="Disordered" evidence="7">
    <location>
        <begin position="120"/>
        <end position="144"/>
    </location>
</feature>
<dbReference type="InterPro" id="IPR002772">
    <property type="entry name" value="Glyco_hydro_3_C"/>
</dbReference>
<comment type="caution">
    <text evidence="11">The sequence shown here is derived from an EMBL/GenBank/DDBJ whole genome shotgun (WGS) entry which is preliminary data.</text>
</comment>
<reference evidence="11" key="2">
    <citation type="submission" date="2024-05" db="EMBL/GenBank/DDBJ databases">
        <title>Rhodohalobacter halophilus gen. nov., sp. nov., a moderately halophilic member of the family Balneolaceae.</title>
        <authorList>
            <person name="Xia J."/>
        </authorList>
    </citation>
    <scope>NUCLEOTIDE SEQUENCE</scope>
    <source>
        <strain evidence="11">WB101</strain>
    </source>
</reference>
<dbReference type="SUPFAM" id="SSF51445">
    <property type="entry name" value="(Trans)glycosidases"/>
    <property type="match status" value="1"/>
</dbReference>
<dbReference type="PANTHER" id="PTHR30620">
    <property type="entry name" value="PERIPLASMIC BETA-GLUCOSIDASE-RELATED"/>
    <property type="match status" value="1"/>
</dbReference>
<evidence type="ECO:0000256" key="1">
    <source>
        <dbReference type="ARBA" id="ARBA00000448"/>
    </source>
</evidence>
<dbReference type="PRINTS" id="PR00133">
    <property type="entry name" value="GLHYDRLASE3"/>
</dbReference>
<reference evidence="11" key="1">
    <citation type="submission" date="2022-01" db="EMBL/GenBank/DDBJ databases">
        <authorList>
            <person name="Wang Y."/>
        </authorList>
    </citation>
    <scope>NUCLEOTIDE SEQUENCE</scope>
    <source>
        <strain evidence="11">WB101</strain>
    </source>
</reference>
<gene>
    <name evidence="11" type="ORF">L6773_14035</name>
</gene>
<evidence type="ECO:0000313" key="11">
    <source>
        <dbReference type="EMBL" id="MCG2589695.1"/>
    </source>
</evidence>
<dbReference type="InterPro" id="IPR036962">
    <property type="entry name" value="Glyco_hydro_3_N_sf"/>
</dbReference>
<comment type="similarity">
    <text evidence="2">Belongs to the glycosyl hydrolase 3 family.</text>
</comment>
<keyword evidence="4 8" id="KW-0732">Signal</keyword>
<dbReference type="RefSeq" id="WP_237855055.1">
    <property type="nucleotide sequence ID" value="NZ_JAKLWS010000019.1"/>
</dbReference>
<keyword evidence="6" id="KW-0326">Glycosidase</keyword>
<evidence type="ECO:0000259" key="10">
    <source>
        <dbReference type="Pfam" id="PF01915"/>
    </source>
</evidence>
<evidence type="ECO:0000256" key="3">
    <source>
        <dbReference type="ARBA" id="ARBA00012744"/>
    </source>
</evidence>
<keyword evidence="5 11" id="KW-0378">Hydrolase</keyword>
<evidence type="ECO:0000256" key="4">
    <source>
        <dbReference type="ARBA" id="ARBA00022729"/>
    </source>
</evidence>
<comment type="catalytic activity">
    <reaction evidence="1">
        <text>Hydrolysis of terminal, non-reducing beta-D-glucosyl residues with release of beta-D-glucose.</text>
        <dbReference type="EC" id="3.2.1.21"/>
    </reaction>
</comment>
<keyword evidence="12" id="KW-1185">Reference proteome</keyword>
<dbReference type="Gene3D" id="3.20.20.300">
    <property type="entry name" value="Glycoside hydrolase, family 3, N-terminal domain"/>
    <property type="match status" value="1"/>
</dbReference>
<accession>A0ABS9KFV9</accession>
<sequence length="774" mass="84757">MSTKLSGKIPLLLTLSFLFTALVSCNEYGEQTIEQAGDIEFIHHSNGPTIGHSLNSGVEVLQVDGGAFKDLNKNGELDPYEDWRLSTDERAEDLASQMTVEQIAGLMLYSAHQSIPAGEGGFRGGTYNGSPLSESGAEPSDLTDQQKQFLEDDNLRHVLITTVESPAVAAQWNNNAQSLVERLGLGIPMNTSSDPRHETAADAEFNEGAGGDISMWPGSLGLAATFNPDATEEFARIASIEYRALGITTALSPQIDMATDPRWMRVSGTFGEDSQLSADMARAYVDGFQSSSEEQEISGGWGYESVNAMVKHWPGGGSGEGGRDAHYGFGKYAVYPGNNFDEMLIPFTEGAFNLNGETGMASAVMPYYTISVGQSPEDEDVANAYSDYIIQELLRDKYGFDGVVCTDWGVTGDHNVMDSFIDGKPWGVEDLTVAERHYRVIMSGGDQFGGNNEAGPVVEAYEIGVEEHGEEFMRARFERSAVRLLKNIFRVGLFENPYLVPEVSSEIVGNPDFMEEGFETQLNSIVMLKNSENVLPVEDQLTVYVPNRTRPQSSNFIGMPIPATDELPVSEEILNQYYNLTDNPDEADFAIAFIESPNAGRGYDSENAEYVPISLQYRPYTATEARDPSLAGGDPLEDSDNRSYRGQTVETVNESDLDRVVETREAMGDKPVIVAINVSNPMVFSEFEEIVDGIIVHFGVQDQALLDVISGAHEPSALLPLQMPADMETVENQAEDTPHDMETHVDIEGNSYDFGFGLNWNGVISDERVDTYTE</sequence>
<evidence type="ECO:0000256" key="8">
    <source>
        <dbReference type="SAM" id="SignalP"/>
    </source>
</evidence>
<feature type="signal peptide" evidence="8">
    <location>
        <begin position="1"/>
        <end position="20"/>
    </location>
</feature>
<evidence type="ECO:0000256" key="5">
    <source>
        <dbReference type="ARBA" id="ARBA00022801"/>
    </source>
</evidence>
<dbReference type="InterPro" id="IPR051915">
    <property type="entry name" value="Cellulose_Degrad_GH3"/>
</dbReference>
<organism evidence="11 12">
    <name type="scientific">Rhodohalobacter sulfatireducens</name>
    <dbReference type="NCBI Taxonomy" id="2911366"/>
    <lineage>
        <taxon>Bacteria</taxon>
        <taxon>Pseudomonadati</taxon>
        <taxon>Balneolota</taxon>
        <taxon>Balneolia</taxon>
        <taxon>Balneolales</taxon>
        <taxon>Balneolaceae</taxon>
        <taxon>Rhodohalobacter</taxon>
    </lineage>
</organism>
<evidence type="ECO:0000256" key="2">
    <source>
        <dbReference type="ARBA" id="ARBA00005336"/>
    </source>
</evidence>
<dbReference type="Gene3D" id="3.40.50.1700">
    <property type="entry name" value="Glycoside hydrolase family 3 C-terminal domain"/>
    <property type="match status" value="1"/>
</dbReference>
<dbReference type="PROSITE" id="PS51257">
    <property type="entry name" value="PROKAR_LIPOPROTEIN"/>
    <property type="match status" value="1"/>
</dbReference>
<feature type="chain" id="PRO_5046033918" description="beta-glucosidase" evidence="8">
    <location>
        <begin position="21"/>
        <end position="774"/>
    </location>
</feature>
<evidence type="ECO:0000256" key="7">
    <source>
        <dbReference type="SAM" id="MobiDB-lite"/>
    </source>
</evidence>
<dbReference type="SUPFAM" id="SSF52279">
    <property type="entry name" value="Beta-D-glucan exohydrolase, C-terminal domain"/>
    <property type="match status" value="1"/>
</dbReference>
<dbReference type="InterPro" id="IPR036881">
    <property type="entry name" value="Glyco_hydro_3_C_sf"/>
</dbReference>
<dbReference type="EC" id="3.2.1.21" evidence="3"/>
<dbReference type="InterPro" id="IPR017853">
    <property type="entry name" value="GH"/>
</dbReference>
<dbReference type="Proteomes" id="UP001165366">
    <property type="component" value="Unassembled WGS sequence"/>
</dbReference>
<evidence type="ECO:0000313" key="12">
    <source>
        <dbReference type="Proteomes" id="UP001165366"/>
    </source>
</evidence>
<evidence type="ECO:0000256" key="6">
    <source>
        <dbReference type="ARBA" id="ARBA00023295"/>
    </source>
</evidence>
<feature type="region of interest" description="Disordered" evidence="7">
    <location>
        <begin position="624"/>
        <end position="649"/>
    </location>
</feature>